<dbReference type="GO" id="GO:0052621">
    <property type="term" value="F:diguanylate cyclase activity"/>
    <property type="evidence" value="ECO:0007669"/>
    <property type="project" value="UniProtKB-EC"/>
</dbReference>
<dbReference type="NCBIfam" id="TIGR00254">
    <property type="entry name" value="GGDEF"/>
    <property type="match status" value="1"/>
</dbReference>
<dbReference type="InterPro" id="IPR000160">
    <property type="entry name" value="GGDEF_dom"/>
</dbReference>
<dbReference type="PANTHER" id="PTHR45138:SF24">
    <property type="entry name" value="DIGUANYLATE CYCLASE DGCC-RELATED"/>
    <property type="match status" value="1"/>
</dbReference>
<dbReference type="InterPro" id="IPR029787">
    <property type="entry name" value="Nucleotide_cyclase"/>
</dbReference>
<dbReference type="AlphaFoldDB" id="A0A6J5EAY2"/>
<name>A0A6J5EAY2_9BURK</name>
<dbReference type="SMART" id="SM00267">
    <property type="entry name" value="GGDEF"/>
    <property type="match status" value="1"/>
</dbReference>
<dbReference type="InterPro" id="IPR007894">
    <property type="entry name" value="MASE2"/>
</dbReference>
<evidence type="ECO:0000313" key="5">
    <source>
        <dbReference type="Proteomes" id="UP000494363"/>
    </source>
</evidence>
<dbReference type="EC" id="2.7.7.65" evidence="1"/>
<keyword evidence="5" id="KW-1185">Reference proteome</keyword>
<feature type="transmembrane region" description="Helical" evidence="2">
    <location>
        <begin position="92"/>
        <end position="116"/>
    </location>
</feature>
<keyword evidence="2" id="KW-0472">Membrane</keyword>
<dbReference type="InterPro" id="IPR050469">
    <property type="entry name" value="Diguanylate_Cyclase"/>
</dbReference>
<reference evidence="4 5" key="1">
    <citation type="submission" date="2020-04" db="EMBL/GenBank/DDBJ databases">
        <authorList>
            <person name="De Canck E."/>
        </authorList>
    </citation>
    <scope>NUCLEOTIDE SEQUENCE [LARGE SCALE GENOMIC DNA]</scope>
    <source>
        <strain evidence="4 5">LMG 29542</strain>
    </source>
</reference>
<feature type="domain" description="GGDEF" evidence="3">
    <location>
        <begin position="226"/>
        <end position="358"/>
    </location>
</feature>
<accession>A0A6J5EAY2</accession>
<dbReference type="Proteomes" id="UP000494363">
    <property type="component" value="Unassembled WGS sequence"/>
</dbReference>
<keyword evidence="4" id="KW-0808">Transferase</keyword>
<dbReference type="PROSITE" id="PS50887">
    <property type="entry name" value="GGDEF"/>
    <property type="match status" value="1"/>
</dbReference>
<dbReference type="EMBL" id="CADIKH010000021">
    <property type="protein sequence ID" value="CAB3762997.1"/>
    <property type="molecule type" value="Genomic_DNA"/>
</dbReference>
<protein>
    <recommendedName>
        <fullName evidence="1">diguanylate cyclase</fullName>
        <ecNumber evidence="1">2.7.7.65</ecNumber>
    </recommendedName>
</protein>
<dbReference type="Gene3D" id="3.30.70.270">
    <property type="match status" value="1"/>
</dbReference>
<evidence type="ECO:0000256" key="1">
    <source>
        <dbReference type="ARBA" id="ARBA00012528"/>
    </source>
</evidence>
<dbReference type="GO" id="GO:1902201">
    <property type="term" value="P:negative regulation of bacterial-type flagellum-dependent cell motility"/>
    <property type="evidence" value="ECO:0007669"/>
    <property type="project" value="TreeGrafter"/>
</dbReference>
<dbReference type="GO" id="GO:0043709">
    <property type="term" value="P:cell adhesion involved in single-species biofilm formation"/>
    <property type="evidence" value="ECO:0007669"/>
    <property type="project" value="TreeGrafter"/>
</dbReference>
<feature type="transmembrane region" description="Helical" evidence="2">
    <location>
        <begin position="159"/>
        <end position="179"/>
    </location>
</feature>
<proteinExistence type="predicted"/>
<keyword evidence="2" id="KW-0812">Transmembrane</keyword>
<dbReference type="GO" id="GO:0005886">
    <property type="term" value="C:plasma membrane"/>
    <property type="evidence" value="ECO:0007669"/>
    <property type="project" value="TreeGrafter"/>
</dbReference>
<dbReference type="FunFam" id="3.30.70.270:FF:000001">
    <property type="entry name" value="Diguanylate cyclase domain protein"/>
    <property type="match status" value="1"/>
</dbReference>
<dbReference type="CDD" id="cd01949">
    <property type="entry name" value="GGDEF"/>
    <property type="match status" value="1"/>
</dbReference>
<dbReference type="Pfam" id="PF00990">
    <property type="entry name" value="GGDEF"/>
    <property type="match status" value="1"/>
</dbReference>
<evidence type="ECO:0000256" key="2">
    <source>
        <dbReference type="SAM" id="Phobius"/>
    </source>
</evidence>
<gene>
    <name evidence="4" type="primary">dgcC</name>
    <name evidence="4" type="ORF">LMG29542_04476</name>
</gene>
<evidence type="ECO:0000313" key="4">
    <source>
        <dbReference type="EMBL" id="CAB3762997.1"/>
    </source>
</evidence>
<keyword evidence="4" id="KW-0548">Nucleotidyltransferase</keyword>
<dbReference type="Pfam" id="PF05230">
    <property type="entry name" value="MASE2"/>
    <property type="match status" value="1"/>
</dbReference>
<dbReference type="InterPro" id="IPR043128">
    <property type="entry name" value="Rev_trsase/Diguanyl_cyclase"/>
</dbReference>
<sequence>MASETDRMTEQPADLPAGRGKRFVERLYRLRIVGFGLGFLCIASVLLGQQRGIVLWSLAVFHGFIWPHVARRAALACEVPYRGERLNLMADSLFGGFWIVAMQFNVLPGVLILVMLSMDNIAAGGVRLFIRGIGAHAAGIAVGVLVMGVKFAPMSTMTTIIACLPLLIIYPIAFGWAMYQVSQKLAARTREFEHLSRTDGLTKLWNRRHWEGQLAVEFERCRANGYASCLLLIDLDHFKRINDTLGHPAGDAVLIAFADLLRRHFRAGDSIGRYGGEEFGVVLPGATLRETQAIVRELLMRVREQAHEPGASCPCTISAGIAQLTCDMPDYHRWLLEADRSLYQAKAQGRDRIVVAGTAAPVAAADART</sequence>
<evidence type="ECO:0000259" key="3">
    <source>
        <dbReference type="PROSITE" id="PS50887"/>
    </source>
</evidence>
<keyword evidence="2" id="KW-1133">Transmembrane helix</keyword>
<dbReference type="SUPFAM" id="SSF55073">
    <property type="entry name" value="Nucleotide cyclase"/>
    <property type="match status" value="1"/>
</dbReference>
<organism evidence="4 5">
    <name type="scientific">Paraburkholderia humisilvae</name>
    <dbReference type="NCBI Taxonomy" id="627669"/>
    <lineage>
        <taxon>Bacteria</taxon>
        <taxon>Pseudomonadati</taxon>
        <taxon>Pseudomonadota</taxon>
        <taxon>Betaproteobacteria</taxon>
        <taxon>Burkholderiales</taxon>
        <taxon>Burkholderiaceae</taxon>
        <taxon>Paraburkholderia</taxon>
    </lineage>
</organism>
<feature type="transmembrane region" description="Helical" evidence="2">
    <location>
        <begin position="128"/>
        <end position="147"/>
    </location>
</feature>
<dbReference type="PANTHER" id="PTHR45138">
    <property type="entry name" value="REGULATORY COMPONENTS OF SENSORY TRANSDUCTION SYSTEM"/>
    <property type="match status" value="1"/>
</dbReference>
<feature type="transmembrane region" description="Helical" evidence="2">
    <location>
        <begin position="28"/>
        <end position="47"/>
    </location>
</feature>